<evidence type="ECO:0000313" key="3">
    <source>
        <dbReference type="Proteomes" id="UP001341281"/>
    </source>
</evidence>
<evidence type="ECO:0000313" key="2">
    <source>
        <dbReference type="EMBL" id="WVZ57710.1"/>
    </source>
</evidence>
<evidence type="ECO:0000256" key="1">
    <source>
        <dbReference type="SAM" id="MobiDB-lite"/>
    </source>
</evidence>
<name>A0AAQ3SP06_PASNO</name>
<sequence length="104" mass="11237">MKLMFNPLKPGCESPTHAKKMFGCGVDQGKTRETLLIHVGETNPWFRLGTEQNDALILLASAQLSCAAQPTSLINGQVTAPSVGTRQANKAMEKRIGRRGSRGD</sequence>
<protein>
    <submittedName>
        <fullName evidence="2">Uncharacterized protein</fullName>
    </submittedName>
</protein>
<feature type="compositionally biased region" description="Basic and acidic residues" evidence="1">
    <location>
        <begin position="91"/>
        <end position="104"/>
    </location>
</feature>
<dbReference type="EMBL" id="CP144746">
    <property type="protein sequence ID" value="WVZ57710.1"/>
    <property type="molecule type" value="Genomic_DNA"/>
</dbReference>
<keyword evidence="3" id="KW-1185">Reference proteome</keyword>
<dbReference type="Proteomes" id="UP001341281">
    <property type="component" value="Chromosome 02"/>
</dbReference>
<organism evidence="2 3">
    <name type="scientific">Paspalum notatum var. saurae</name>
    <dbReference type="NCBI Taxonomy" id="547442"/>
    <lineage>
        <taxon>Eukaryota</taxon>
        <taxon>Viridiplantae</taxon>
        <taxon>Streptophyta</taxon>
        <taxon>Embryophyta</taxon>
        <taxon>Tracheophyta</taxon>
        <taxon>Spermatophyta</taxon>
        <taxon>Magnoliopsida</taxon>
        <taxon>Liliopsida</taxon>
        <taxon>Poales</taxon>
        <taxon>Poaceae</taxon>
        <taxon>PACMAD clade</taxon>
        <taxon>Panicoideae</taxon>
        <taxon>Andropogonodae</taxon>
        <taxon>Paspaleae</taxon>
        <taxon>Paspalinae</taxon>
        <taxon>Paspalum</taxon>
    </lineage>
</organism>
<reference evidence="2 3" key="1">
    <citation type="submission" date="2024-02" db="EMBL/GenBank/DDBJ databases">
        <title>High-quality chromosome-scale genome assembly of Pensacola bahiagrass (Paspalum notatum Flugge var. saurae).</title>
        <authorList>
            <person name="Vega J.M."/>
            <person name="Podio M."/>
            <person name="Orjuela J."/>
            <person name="Siena L.A."/>
            <person name="Pessino S.C."/>
            <person name="Combes M.C."/>
            <person name="Mariac C."/>
            <person name="Albertini E."/>
            <person name="Pupilli F."/>
            <person name="Ortiz J.P.A."/>
            <person name="Leblanc O."/>
        </authorList>
    </citation>
    <scope>NUCLEOTIDE SEQUENCE [LARGE SCALE GENOMIC DNA]</scope>
    <source>
        <strain evidence="2">R1</strain>
        <tissue evidence="2">Leaf</tissue>
    </source>
</reference>
<dbReference type="AlphaFoldDB" id="A0AAQ3SP06"/>
<accession>A0AAQ3SP06</accession>
<gene>
    <name evidence="2" type="ORF">U9M48_008061</name>
</gene>
<proteinExistence type="predicted"/>
<feature type="region of interest" description="Disordered" evidence="1">
    <location>
        <begin position="84"/>
        <end position="104"/>
    </location>
</feature>